<keyword evidence="5" id="KW-1185">Reference proteome</keyword>
<dbReference type="Gene3D" id="2.30.30.940">
    <property type="match status" value="1"/>
</dbReference>
<dbReference type="InterPro" id="IPR050534">
    <property type="entry name" value="Coronavir_polyprotein_1ab"/>
</dbReference>
<keyword evidence="2" id="KW-0067">ATP-binding</keyword>
<keyword evidence="1" id="KW-0547">Nucleotide-binding</keyword>
<dbReference type="Pfam" id="PF13245">
    <property type="entry name" value="AAA_19"/>
    <property type="match status" value="1"/>
</dbReference>
<name>A0A388SEX8_9BURK</name>
<dbReference type="EMBL" id="BGZJ01000002">
    <property type="protein sequence ID" value="GBO94836.1"/>
    <property type="molecule type" value="Genomic_DNA"/>
</dbReference>
<evidence type="ECO:0000259" key="3">
    <source>
        <dbReference type="SMART" id="SM00382"/>
    </source>
</evidence>
<dbReference type="PANTHER" id="PTHR43788">
    <property type="entry name" value="DNA2/NAM7 HELICASE FAMILY MEMBER"/>
    <property type="match status" value="1"/>
</dbReference>
<dbReference type="InterPro" id="IPR027785">
    <property type="entry name" value="UvrD-like_helicase_C"/>
</dbReference>
<dbReference type="OrthoDB" id="9803432at2"/>
<evidence type="ECO:0000256" key="2">
    <source>
        <dbReference type="ARBA" id="ARBA00022840"/>
    </source>
</evidence>
<dbReference type="CDD" id="cd17933">
    <property type="entry name" value="DEXSc_RecD-like"/>
    <property type="match status" value="1"/>
</dbReference>
<dbReference type="PANTHER" id="PTHR43788:SF6">
    <property type="entry name" value="DNA HELICASE B"/>
    <property type="match status" value="1"/>
</dbReference>
<gene>
    <name evidence="4" type="primary">recD</name>
    <name evidence="4" type="ORF">MESMUL_21900</name>
</gene>
<dbReference type="Pfam" id="PF13538">
    <property type="entry name" value="UvrD_C_2"/>
    <property type="match status" value="1"/>
</dbReference>
<dbReference type="SUPFAM" id="SSF52540">
    <property type="entry name" value="P-loop containing nucleoside triphosphate hydrolases"/>
    <property type="match status" value="1"/>
</dbReference>
<dbReference type="CDD" id="cd18809">
    <property type="entry name" value="SF1_C_RecD"/>
    <property type="match status" value="1"/>
</dbReference>
<evidence type="ECO:0000313" key="4">
    <source>
        <dbReference type="EMBL" id="GBO94836.1"/>
    </source>
</evidence>
<dbReference type="Gene3D" id="3.40.50.300">
    <property type="entry name" value="P-loop containing nucleotide triphosphate hydrolases"/>
    <property type="match status" value="2"/>
</dbReference>
<dbReference type="GO" id="GO:0005524">
    <property type="term" value="F:ATP binding"/>
    <property type="evidence" value="ECO:0007669"/>
    <property type="project" value="UniProtKB-KW"/>
</dbReference>
<dbReference type="AlphaFoldDB" id="A0A388SEX8"/>
<dbReference type="GO" id="GO:0003678">
    <property type="term" value="F:DNA helicase activity"/>
    <property type="evidence" value="ECO:0007669"/>
    <property type="project" value="UniProtKB-ARBA"/>
</dbReference>
<dbReference type="Proteomes" id="UP000266091">
    <property type="component" value="Unassembled WGS sequence"/>
</dbReference>
<organism evidence="4 5">
    <name type="scientific">Mesosutterella multiformis</name>
    <dbReference type="NCBI Taxonomy" id="2259133"/>
    <lineage>
        <taxon>Bacteria</taxon>
        <taxon>Pseudomonadati</taxon>
        <taxon>Pseudomonadota</taxon>
        <taxon>Betaproteobacteria</taxon>
        <taxon>Burkholderiales</taxon>
        <taxon>Sutterellaceae</taxon>
        <taxon>Mesosutterella</taxon>
    </lineage>
</organism>
<dbReference type="InterPro" id="IPR003593">
    <property type="entry name" value="AAA+_ATPase"/>
</dbReference>
<evidence type="ECO:0000313" key="5">
    <source>
        <dbReference type="Proteomes" id="UP000266091"/>
    </source>
</evidence>
<dbReference type="SMART" id="SM00382">
    <property type="entry name" value="AAA"/>
    <property type="match status" value="1"/>
</dbReference>
<dbReference type="InterPro" id="IPR027417">
    <property type="entry name" value="P-loop_NTPase"/>
</dbReference>
<reference evidence="4 5" key="1">
    <citation type="journal article" date="2018" name="Int. J. Syst. Evol. Microbiol.">
        <title>Mesosutterella multiformis gen. nov., sp. nov., a member of the family Sutterellaceae and Sutterella megalosphaeroides sp. nov., isolated from human faeces.</title>
        <authorList>
            <person name="Sakamoto M."/>
            <person name="Ikeyama N."/>
            <person name="Kunihiro T."/>
            <person name="Iino T."/>
            <person name="Yuki M."/>
            <person name="Ohkuma M."/>
        </authorList>
    </citation>
    <scope>NUCLEOTIDE SEQUENCE [LARGE SCALE GENOMIC DNA]</scope>
    <source>
        <strain evidence="4 5">4NBBH2</strain>
    </source>
</reference>
<proteinExistence type="predicted"/>
<accession>A0A388SEX8</accession>
<dbReference type="RefSeq" id="WP_116271033.1">
    <property type="nucleotide sequence ID" value="NZ_BGZJ01000002.1"/>
</dbReference>
<sequence length="637" mass="69039">MALDKETDLEAGFRGEAKLLIAAMKRNGELPENAEAALLQTMAAFAAVEENRETSGSVCVSFDDWEKAGVLSADALTDILTASGAAVPMETASGNLAAAPGTPLFFAPFVIDEPGERLYVQRRFAEEMRLARAVIDYTGSATDDPGEGAEDALEKFREADERTGRMDPDHDEAVDLALRHRLTVITGGPGTGKTTVVARILASLLADNERLVIAGAAPTGKAASNLDESILGAIRWMESDPELEDYAEMLYEAKIQSKTLHRLILEPVNGKRLSRDYPLPADVLVVDECSMMDIDLADRLFSILDPRRTRLILLGDKDQLSAVGPGAVFSDLSDGDGALSPWISAFTSSHRFSMTSNIYRLSRAITPEDGSRAKVSRILEILRQGAVTDADNPIVWHEEQKLRYGALVTEELAAWLEREFSFLLKPGAADHFPAVPSGDPEDDKALAAFWTMADAVRVLAAIHAGTNGTDAVNEWMETRVKRAVKADPLAVHYPGRFIMVRRNDTALGLANGDVAVELPGEAGGIVAWFGNRRKALPAALLPEHETAYAITIHKSQGSSYPRLAVTLPDGNEGAGSRELLYTAVTRLSNGREKKGELTLFATEKAVKRAVMHEVKRSGGLASRLNDFLLLKYKYIAG</sequence>
<feature type="domain" description="AAA+ ATPase" evidence="3">
    <location>
        <begin position="179"/>
        <end position="385"/>
    </location>
</feature>
<evidence type="ECO:0000256" key="1">
    <source>
        <dbReference type="ARBA" id="ARBA00022741"/>
    </source>
</evidence>
<comment type="caution">
    <text evidence="4">The sequence shown here is derived from an EMBL/GenBank/DDBJ whole genome shotgun (WGS) entry which is preliminary data.</text>
</comment>
<protein>
    <submittedName>
        <fullName evidence="4">RecBCD enzyme subunit RecD</fullName>
    </submittedName>
</protein>